<accession>A0A2Z3GLM9</accession>
<dbReference type="OrthoDB" id="9811889at2"/>
<evidence type="ECO:0000313" key="2">
    <source>
        <dbReference type="EMBL" id="AWM32637.1"/>
    </source>
</evidence>
<proteinExistence type="predicted"/>
<reference evidence="3" key="1">
    <citation type="submission" date="2018-04" db="EMBL/GenBank/DDBJ databases">
        <title>Complete genome of Antarctic heterotrophic bacterium Hymenobacter nivis.</title>
        <authorList>
            <person name="Terashima M."/>
        </authorList>
    </citation>
    <scope>NUCLEOTIDE SEQUENCE [LARGE SCALE GENOMIC DNA]</scope>
    <source>
        <strain evidence="3">NBRC 111535</strain>
    </source>
</reference>
<dbReference type="RefSeq" id="WP_109655737.1">
    <property type="nucleotide sequence ID" value="NZ_CP029145.1"/>
</dbReference>
<dbReference type="PANTHER" id="PTHR43102:SF2">
    <property type="entry name" value="GAF DOMAIN-CONTAINING PROTEIN"/>
    <property type="match status" value="1"/>
</dbReference>
<dbReference type="SUPFAM" id="SSF55781">
    <property type="entry name" value="GAF domain-like"/>
    <property type="match status" value="1"/>
</dbReference>
<dbReference type="AlphaFoldDB" id="A0A2Z3GLM9"/>
<dbReference type="InterPro" id="IPR003018">
    <property type="entry name" value="GAF"/>
</dbReference>
<protein>
    <recommendedName>
        <fullName evidence="1">GAF domain-containing protein</fullName>
    </recommendedName>
</protein>
<organism evidence="2 3">
    <name type="scientific">Hymenobacter nivis</name>
    <dbReference type="NCBI Taxonomy" id="1850093"/>
    <lineage>
        <taxon>Bacteria</taxon>
        <taxon>Pseudomonadati</taxon>
        <taxon>Bacteroidota</taxon>
        <taxon>Cytophagia</taxon>
        <taxon>Cytophagales</taxon>
        <taxon>Hymenobacteraceae</taxon>
        <taxon>Hymenobacter</taxon>
    </lineage>
</organism>
<dbReference type="PANTHER" id="PTHR43102">
    <property type="entry name" value="SLR1143 PROTEIN"/>
    <property type="match status" value="1"/>
</dbReference>
<dbReference type="KEGG" id="hnv:DDQ68_07475"/>
<keyword evidence="3" id="KW-1185">Reference proteome</keyword>
<dbReference type="Pfam" id="PF01590">
    <property type="entry name" value="GAF"/>
    <property type="match status" value="1"/>
</dbReference>
<dbReference type="InterPro" id="IPR029016">
    <property type="entry name" value="GAF-like_dom_sf"/>
</dbReference>
<gene>
    <name evidence="2" type="ORF">DDQ68_07475</name>
</gene>
<name>A0A2Z3GLM9_9BACT</name>
<dbReference type="Proteomes" id="UP000245999">
    <property type="component" value="Chromosome"/>
</dbReference>
<dbReference type="EMBL" id="CP029145">
    <property type="protein sequence ID" value="AWM32637.1"/>
    <property type="molecule type" value="Genomic_DNA"/>
</dbReference>
<evidence type="ECO:0000259" key="1">
    <source>
        <dbReference type="Pfam" id="PF01590"/>
    </source>
</evidence>
<sequence length="240" mass="25882">MTNAYPDSLIPGHDAARLRTLHQFQIVNTTPEPVFDHYAAWAAQLFSAPIALISLVDADFVWFKALSGATGIPGLVRNESMCSAAILQDAAVVMSDYKSESCGLIRPDVAQALGLSFYAGAALEAADGNRLGMLAIIDKKARHFSAAEQAVLARLAGLVSLTIALRYRYLAAGELGEWDDAQRDLAHALDDNAALARYLTARNQRIDFDDEAVVQPVLRRLEGVAQVLARRLAYTAPTAA</sequence>
<dbReference type="Gene3D" id="3.30.450.40">
    <property type="match status" value="1"/>
</dbReference>
<evidence type="ECO:0000313" key="3">
    <source>
        <dbReference type="Proteomes" id="UP000245999"/>
    </source>
</evidence>
<feature type="domain" description="GAF" evidence="1">
    <location>
        <begin position="31"/>
        <end position="163"/>
    </location>
</feature>